<dbReference type="AlphaFoldDB" id="A0A8K0G5Z0"/>
<dbReference type="Gene3D" id="3.30.70.270">
    <property type="match status" value="2"/>
</dbReference>
<evidence type="ECO:0000313" key="4">
    <source>
        <dbReference type="EMBL" id="KAF2892890.1"/>
    </source>
</evidence>
<evidence type="ECO:0000256" key="2">
    <source>
        <dbReference type="ARBA" id="ARBA00023268"/>
    </source>
</evidence>
<dbReference type="Pfam" id="PF17919">
    <property type="entry name" value="RT_RNaseH_2"/>
    <property type="match status" value="1"/>
</dbReference>
<evidence type="ECO:0000259" key="3">
    <source>
        <dbReference type="Pfam" id="PF17919"/>
    </source>
</evidence>
<comment type="caution">
    <text evidence="4">The sequence shown here is derived from an EMBL/GenBank/DDBJ whole genome shotgun (WGS) entry which is preliminary data.</text>
</comment>
<evidence type="ECO:0000313" key="5">
    <source>
        <dbReference type="Proteomes" id="UP000801492"/>
    </source>
</evidence>
<name>A0A8K0G5Z0_IGNLU</name>
<dbReference type="SUPFAM" id="SSF56672">
    <property type="entry name" value="DNA/RNA polymerases"/>
    <property type="match status" value="1"/>
</dbReference>
<keyword evidence="2" id="KW-0511">Multifunctional enzyme</keyword>
<dbReference type="PANTHER" id="PTHR37984:SF5">
    <property type="entry name" value="PROTEIN NYNRIN-LIKE"/>
    <property type="match status" value="1"/>
</dbReference>
<proteinExistence type="predicted"/>
<feature type="non-terminal residue" evidence="4">
    <location>
        <position position="266"/>
    </location>
</feature>
<accession>A0A8K0G5Z0</accession>
<feature type="domain" description="Reverse transcriptase/retrotransposon-derived protein RNase H-like" evidence="3">
    <location>
        <begin position="105"/>
        <end position="164"/>
    </location>
</feature>
<dbReference type="GO" id="GO:0003964">
    <property type="term" value="F:RNA-directed DNA polymerase activity"/>
    <property type="evidence" value="ECO:0007669"/>
    <property type="project" value="UniProtKB-EC"/>
</dbReference>
<dbReference type="FunFam" id="3.30.70.270:FF:000020">
    <property type="entry name" value="Transposon Tf2-6 polyprotein-like Protein"/>
    <property type="match status" value="1"/>
</dbReference>
<keyword evidence="5" id="KW-1185">Reference proteome</keyword>
<dbReference type="PANTHER" id="PTHR37984">
    <property type="entry name" value="PROTEIN CBG26694"/>
    <property type="match status" value="1"/>
</dbReference>
<dbReference type="EC" id="2.7.7.49" evidence="1"/>
<reference evidence="4" key="1">
    <citation type="submission" date="2019-08" db="EMBL/GenBank/DDBJ databases">
        <title>The genome of the North American firefly Photinus pyralis.</title>
        <authorList>
            <consortium name="Photinus pyralis genome working group"/>
            <person name="Fallon T.R."/>
            <person name="Sander Lower S.E."/>
            <person name="Weng J.-K."/>
        </authorList>
    </citation>
    <scope>NUCLEOTIDE SEQUENCE</scope>
    <source>
        <strain evidence="4">TRF0915ILg1</strain>
        <tissue evidence="4">Whole body</tissue>
    </source>
</reference>
<protein>
    <recommendedName>
        <fullName evidence="1">RNA-directed DNA polymerase</fullName>
        <ecNumber evidence="1">2.7.7.49</ecNumber>
    </recommendedName>
</protein>
<dbReference type="Proteomes" id="UP000801492">
    <property type="component" value="Unassembled WGS sequence"/>
</dbReference>
<sequence length="266" mass="31339">KALGPEHCEQLDKVLSRLGEAGMTVKFSKSKFCQDEIKFLGHIVSTERVKIDPDKIQRIRAWPYNKRELQSFLEMCNFYRRFVERHAEYIQPLTSVLKKHSAWEWDVNHQRAFEIVKEKFVEDLVLDYPDFSRLFILFTNASGSAVGAHLFQKEDNGEMLNLAFVEYVRGKTNVVADFLSRYGCNSDRLGEPITIASVQTLELSSRKLHKLLRYLKKVQLEDRHLAWVINQMETDDRQKQEALRKNVKIHKDILFRRKTMVGRMYL</sequence>
<gene>
    <name evidence="4" type="ORF">ILUMI_13283</name>
</gene>
<dbReference type="InterPro" id="IPR043128">
    <property type="entry name" value="Rev_trsase/Diguanyl_cyclase"/>
</dbReference>
<dbReference type="EMBL" id="VTPC01008390">
    <property type="protein sequence ID" value="KAF2892890.1"/>
    <property type="molecule type" value="Genomic_DNA"/>
</dbReference>
<dbReference type="InterPro" id="IPR043502">
    <property type="entry name" value="DNA/RNA_pol_sf"/>
</dbReference>
<dbReference type="InterPro" id="IPR041577">
    <property type="entry name" value="RT_RNaseH_2"/>
</dbReference>
<organism evidence="4 5">
    <name type="scientific">Ignelater luminosus</name>
    <name type="common">Cucubano</name>
    <name type="synonym">Pyrophorus luminosus</name>
    <dbReference type="NCBI Taxonomy" id="2038154"/>
    <lineage>
        <taxon>Eukaryota</taxon>
        <taxon>Metazoa</taxon>
        <taxon>Ecdysozoa</taxon>
        <taxon>Arthropoda</taxon>
        <taxon>Hexapoda</taxon>
        <taxon>Insecta</taxon>
        <taxon>Pterygota</taxon>
        <taxon>Neoptera</taxon>
        <taxon>Endopterygota</taxon>
        <taxon>Coleoptera</taxon>
        <taxon>Polyphaga</taxon>
        <taxon>Elateriformia</taxon>
        <taxon>Elateroidea</taxon>
        <taxon>Elateridae</taxon>
        <taxon>Agrypninae</taxon>
        <taxon>Pyrophorini</taxon>
        <taxon>Ignelater</taxon>
    </lineage>
</organism>
<dbReference type="InterPro" id="IPR050951">
    <property type="entry name" value="Retrovirus_Pol_polyprotein"/>
</dbReference>
<dbReference type="OrthoDB" id="6755728at2759"/>
<evidence type="ECO:0000256" key="1">
    <source>
        <dbReference type="ARBA" id="ARBA00012493"/>
    </source>
</evidence>